<accession>A0A418YC02</accession>
<gene>
    <name evidence="2" type="ORF">D1Z90_15405</name>
</gene>
<protein>
    <submittedName>
        <fullName evidence="2">ATPase</fullName>
    </submittedName>
</protein>
<evidence type="ECO:0000313" key="2">
    <source>
        <dbReference type="EMBL" id="RJG42019.1"/>
    </source>
</evidence>
<name>A0A418YC02_9GAMM</name>
<dbReference type="AlphaFoldDB" id="A0A418YC02"/>
<dbReference type="InterPro" id="IPR014729">
    <property type="entry name" value="Rossmann-like_a/b/a_fold"/>
</dbReference>
<organism evidence="2 3">
    <name type="scientific">Motilimonas pumila</name>
    <dbReference type="NCBI Taxonomy" id="2303987"/>
    <lineage>
        <taxon>Bacteria</taxon>
        <taxon>Pseudomonadati</taxon>
        <taxon>Pseudomonadota</taxon>
        <taxon>Gammaproteobacteria</taxon>
        <taxon>Alteromonadales</taxon>
        <taxon>Alteromonadales genera incertae sedis</taxon>
        <taxon>Motilimonas</taxon>
    </lineage>
</organism>
<dbReference type="RefSeq" id="WP_119911680.1">
    <property type="nucleotide sequence ID" value="NZ_QZCH01000022.1"/>
</dbReference>
<comment type="caution">
    <text evidence="2">The sequence shown here is derived from an EMBL/GenBank/DDBJ whole genome shotgun (WGS) entry which is preliminary data.</text>
</comment>
<dbReference type="InterPro" id="IPR002761">
    <property type="entry name" value="Diphthami_syn_dom"/>
</dbReference>
<dbReference type="EMBL" id="QZCH01000022">
    <property type="protein sequence ID" value="RJG42019.1"/>
    <property type="molecule type" value="Genomic_DNA"/>
</dbReference>
<dbReference type="Proteomes" id="UP000283255">
    <property type="component" value="Unassembled WGS sequence"/>
</dbReference>
<dbReference type="OrthoDB" id="9789567at2"/>
<dbReference type="SUPFAM" id="SSF52402">
    <property type="entry name" value="Adenine nucleotide alpha hydrolases-like"/>
    <property type="match status" value="1"/>
</dbReference>
<reference evidence="2 3" key="2">
    <citation type="submission" date="2019-01" db="EMBL/GenBank/DDBJ databases">
        <title>Motilimonas pumilus sp. nov., isolated from the gut of sea cucumber (Apostichopus japonicus).</title>
        <authorList>
            <person name="Wang F.-Q."/>
            <person name="Ren L.-H."/>
            <person name="Lin Y.-W."/>
            <person name="Sun G.-H."/>
            <person name="Du Z.-J."/>
            <person name="Zhao J.-X."/>
            <person name="Liu X.-J."/>
            <person name="Liu L.-J."/>
        </authorList>
    </citation>
    <scope>NUCLEOTIDE SEQUENCE [LARGE SCALE GENOMIC DNA]</scope>
    <source>
        <strain evidence="2 3">PLHSC7-2</strain>
    </source>
</reference>
<reference evidence="2 3" key="1">
    <citation type="submission" date="2018-09" db="EMBL/GenBank/DDBJ databases">
        <authorList>
            <person name="Wang F."/>
        </authorList>
    </citation>
    <scope>NUCLEOTIDE SEQUENCE [LARGE SCALE GENOMIC DNA]</scope>
    <source>
        <strain evidence="2 3">PLHSC7-2</strain>
    </source>
</reference>
<dbReference type="Gene3D" id="3.40.50.620">
    <property type="entry name" value="HUPs"/>
    <property type="match status" value="1"/>
</dbReference>
<dbReference type="Pfam" id="PF01902">
    <property type="entry name" value="Diphthami_syn_2"/>
    <property type="match status" value="1"/>
</dbReference>
<evidence type="ECO:0000259" key="1">
    <source>
        <dbReference type="Pfam" id="PF01902"/>
    </source>
</evidence>
<keyword evidence="3" id="KW-1185">Reference proteome</keyword>
<evidence type="ECO:0000313" key="3">
    <source>
        <dbReference type="Proteomes" id="UP000283255"/>
    </source>
</evidence>
<dbReference type="Gene3D" id="3.90.1490.10">
    <property type="entry name" value="putative n-type atp pyrophosphatase, domain 2"/>
    <property type="match status" value="1"/>
</dbReference>
<feature type="domain" description="Diphthamide synthase" evidence="1">
    <location>
        <begin position="2"/>
        <end position="216"/>
    </location>
</feature>
<sequence>MKKIALSWSSGKDACLTLLTLQAQAQVEVCALFTTHVKGVVPFQNTPIGVVQAQAQAIGLPLVLIELPTVFPANDVYQGAVVEGLKNASLNIDAVAFGDMFHNGIAAYRKSYIEPAGWQALFPLMGKIGENDREISQRLSRQILSQLIECYISCVDNRYLAPSYCGQAYDSALVQQLTPNIDPCGEHGEFHTIVTNAPCFNRPICLQFDGHYQQGNFTHSHVFLDS</sequence>
<proteinExistence type="predicted"/>